<reference evidence="2" key="1">
    <citation type="journal article" date="2023" name="G3 (Bethesda)">
        <title>Genome assembly and association tests identify interacting loci associated with vigor, precocity, and sex in interspecific pistachio rootstocks.</title>
        <authorList>
            <person name="Palmer W."/>
            <person name="Jacygrad E."/>
            <person name="Sagayaradj S."/>
            <person name="Cavanaugh K."/>
            <person name="Han R."/>
            <person name="Bertier L."/>
            <person name="Beede B."/>
            <person name="Kafkas S."/>
            <person name="Golino D."/>
            <person name="Preece J."/>
            <person name="Michelmore R."/>
        </authorList>
    </citation>
    <scope>NUCLEOTIDE SEQUENCE [LARGE SCALE GENOMIC DNA]</scope>
</reference>
<organism evidence="1 2">
    <name type="scientific">Pistacia integerrima</name>
    <dbReference type="NCBI Taxonomy" id="434235"/>
    <lineage>
        <taxon>Eukaryota</taxon>
        <taxon>Viridiplantae</taxon>
        <taxon>Streptophyta</taxon>
        <taxon>Embryophyta</taxon>
        <taxon>Tracheophyta</taxon>
        <taxon>Spermatophyta</taxon>
        <taxon>Magnoliopsida</taxon>
        <taxon>eudicotyledons</taxon>
        <taxon>Gunneridae</taxon>
        <taxon>Pentapetalae</taxon>
        <taxon>rosids</taxon>
        <taxon>malvids</taxon>
        <taxon>Sapindales</taxon>
        <taxon>Anacardiaceae</taxon>
        <taxon>Pistacia</taxon>
    </lineage>
</organism>
<gene>
    <name evidence="1" type="ORF">Pint_00076</name>
</gene>
<evidence type="ECO:0000313" key="2">
    <source>
        <dbReference type="Proteomes" id="UP001163603"/>
    </source>
</evidence>
<name>A0ACC0ZKZ7_9ROSI</name>
<sequence>MSSLPINYSTILSQQLKPLVPSKLNFIVGYDYEEGRDSPANARNVILVVVTLIAAVTIPGGVWQDKDDGHAPGYGVATAAMLVTYTSALYAVTPDDSLNLIYVLIAAALPFVIRCLIHLFNKCIIRFKSKSNMHPDD</sequence>
<evidence type="ECO:0000313" key="1">
    <source>
        <dbReference type="EMBL" id="KAJ0052798.1"/>
    </source>
</evidence>
<protein>
    <submittedName>
        <fullName evidence="1">Uncharacterized protein</fullName>
    </submittedName>
</protein>
<dbReference type="EMBL" id="CM047736">
    <property type="protein sequence ID" value="KAJ0052798.1"/>
    <property type="molecule type" value="Genomic_DNA"/>
</dbReference>
<dbReference type="Proteomes" id="UP001163603">
    <property type="component" value="Chromosome 1"/>
</dbReference>
<accession>A0ACC0ZKZ7</accession>
<proteinExistence type="predicted"/>
<keyword evidence="2" id="KW-1185">Reference proteome</keyword>
<comment type="caution">
    <text evidence="1">The sequence shown here is derived from an EMBL/GenBank/DDBJ whole genome shotgun (WGS) entry which is preliminary data.</text>
</comment>